<evidence type="ECO:0000259" key="11">
    <source>
        <dbReference type="Pfam" id="PF00288"/>
    </source>
</evidence>
<proteinExistence type="inferred from homology"/>
<feature type="domain" description="GHMP kinase C-terminal" evidence="12">
    <location>
        <begin position="223"/>
        <end position="283"/>
    </location>
</feature>
<dbReference type="PIRSF" id="PIRSF010376">
    <property type="entry name" value="IspE"/>
    <property type="match status" value="1"/>
</dbReference>
<evidence type="ECO:0000313" key="14">
    <source>
        <dbReference type="Proteomes" id="UP000268192"/>
    </source>
</evidence>
<gene>
    <name evidence="10" type="primary">ispE</name>
    <name evidence="13" type="ORF">D5400_17515</name>
</gene>
<feature type="domain" description="GHMP kinase N-terminal" evidence="11">
    <location>
        <begin position="75"/>
        <end position="152"/>
    </location>
</feature>
<comment type="pathway">
    <text evidence="10">Isoprenoid biosynthesis; isopentenyl diphosphate biosynthesis via DXP pathway; isopentenyl diphosphate from 1-deoxy-D-xylulose 5-phosphate: step 3/6.</text>
</comment>
<dbReference type="GO" id="GO:0019288">
    <property type="term" value="P:isopentenyl diphosphate biosynthetic process, methylerythritol 4-phosphate pathway"/>
    <property type="evidence" value="ECO:0007669"/>
    <property type="project" value="UniProtKB-UniRule"/>
</dbReference>
<protein>
    <recommendedName>
        <fullName evidence="3 10">4-diphosphocytidyl-2-C-methyl-D-erythritol kinase</fullName>
        <shortName evidence="10">CMK</shortName>
        <ecNumber evidence="2 10">2.7.1.148</ecNumber>
    </recommendedName>
    <alternativeName>
        <fullName evidence="9 10">4-(cytidine-5'-diphospho)-2-C-methyl-D-erythritol kinase</fullName>
    </alternativeName>
</protein>
<keyword evidence="14" id="KW-1185">Reference proteome</keyword>
<evidence type="ECO:0000256" key="3">
    <source>
        <dbReference type="ARBA" id="ARBA00017473"/>
    </source>
</evidence>
<dbReference type="EC" id="2.7.1.148" evidence="2 10"/>
<feature type="active site" evidence="10">
    <location>
        <position position="147"/>
    </location>
</feature>
<dbReference type="GO" id="GO:0050515">
    <property type="term" value="F:4-(cytidine 5'-diphospho)-2-C-methyl-D-erythritol kinase activity"/>
    <property type="evidence" value="ECO:0007669"/>
    <property type="project" value="UniProtKB-UniRule"/>
</dbReference>
<dbReference type="PANTHER" id="PTHR43527">
    <property type="entry name" value="4-DIPHOSPHOCYTIDYL-2-C-METHYL-D-ERYTHRITOL KINASE, CHLOROPLASTIC"/>
    <property type="match status" value="1"/>
</dbReference>
<evidence type="ECO:0000256" key="10">
    <source>
        <dbReference type="HAMAP-Rule" id="MF_00061"/>
    </source>
</evidence>
<keyword evidence="7 10" id="KW-0067">ATP-binding</keyword>
<dbReference type="Proteomes" id="UP000268192">
    <property type="component" value="Chromosome"/>
</dbReference>
<evidence type="ECO:0000256" key="7">
    <source>
        <dbReference type="ARBA" id="ARBA00022840"/>
    </source>
</evidence>
<sequence>MTRDGAVTSLVTQHAAAKINLALHVTGRRSDGYHWLETLVVFTEAGDTLTIEPAASDSLVLSGPFSDKLSHHENNLVSRARDRLRSALAANGRSAPPVAIQLDKHLPIASGIGGGSADAAAALRALQALWRAEDIDLRALARDLGADVPMCLSRHPQLASGIGEQTKAIEGFPALDLVLVNPGVHVATPAVFTALSRKDNPPLPSVSGLSTPSSVIDYLRETRNDLQLPAIGLAPEIEQALKALAASDALFSRMSGSGATCFGLYADPHQAARAAAQIAEHAPNWYVKATRSFATENSR</sequence>
<accession>A0A3Q8XSG2</accession>
<evidence type="ECO:0000256" key="4">
    <source>
        <dbReference type="ARBA" id="ARBA00022679"/>
    </source>
</evidence>
<dbReference type="NCBIfam" id="TIGR00154">
    <property type="entry name" value="ispE"/>
    <property type="match status" value="1"/>
</dbReference>
<dbReference type="UniPathway" id="UPA00056">
    <property type="reaction ID" value="UER00094"/>
</dbReference>
<dbReference type="AlphaFoldDB" id="A0A3Q8XSG2"/>
<evidence type="ECO:0000256" key="9">
    <source>
        <dbReference type="ARBA" id="ARBA00032554"/>
    </source>
</evidence>
<dbReference type="SUPFAM" id="SSF55060">
    <property type="entry name" value="GHMP Kinase, C-terminal domain"/>
    <property type="match status" value="1"/>
</dbReference>
<feature type="binding site" evidence="10">
    <location>
        <begin position="107"/>
        <end position="117"/>
    </location>
    <ligand>
        <name>ATP</name>
        <dbReference type="ChEBI" id="CHEBI:30616"/>
    </ligand>
</feature>
<dbReference type="InterPro" id="IPR004424">
    <property type="entry name" value="IspE"/>
</dbReference>
<dbReference type="GO" id="GO:0005524">
    <property type="term" value="F:ATP binding"/>
    <property type="evidence" value="ECO:0007669"/>
    <property type="project" value="UniProtKB-UniRule"/>
</dbReference>
<dbReference type="Pfam" id="PF08544">
    <property type="entry name" value="GHMP_kinases_C"/>
    <property type="match status" value="1"/>
</dbReference>
<comment type="function">
    <text evidence="10">Catalyzes the phosphorylation of the position 2 hydroxy group of 4-diphosphocytidyl-2C-methyl-D-erythritol.</text>
</comment>
<dbReference type="SUPFAM" id="SSF54211">
    <property type="entry name" value="Ribosomal protein S5 domain 2-like"/>
    <property type="match status" value="1"/>
</dbReference>
<evidence type="ECO:0000256" key="1">
    <source>
        <dbReference type="ARBA" id="ARBA00009684"/>
    </source>
</evidence>
<dbReference type="Pfam" id="PF00288">
    <property type="entry name" value="GHMP_kinases_N"/>
    <property type="match status" value="1"/>
</dbReference>
<evidence type="ECO:0000313" key="13">
    <source>
        <dbReference type="EMBL" id="AZN73909.1"/>
    </source>
</evidence>
<dbReference type="KEGG" id="abaw:D5400_17515"/>
<dbReference type="InterPro" id="IPR020568">
    <property type="entry name" value="Ribosomal_Su5_D2-typ_SF"/>
</dbReference>
<evidence type="ECO:0000256" key="8">
    <source>
        <dbReference type="ARBA" id="ARBA00023229"/>
    </source>
</evidence>
<dbReference type="PANTHER" id="PTHR43527:SF2">
    <property type="entry name" value="4-DIPHOSPHOCYTIDYL-2-C-METHYL-D-ERYTHRITOL KINASE, CHLOROPLASTIC"/>
    <property type="match status" value="1"/>
</dbReference>
<comment type="catalytic activity">
    <reaction evidence="10">
        <text>4-CDP-2-C-methyl-D-erythritol + ATP = 4-CDP-2-C-methyl-D-erythritol 2-phosphate + ADP + H(+)</text>
        <dbReference type="Rhea" id="RHEA:18437"/>
        <dbReference type="ChEBI" id="CHEBI:15378"/>
        <dbReference type="ChEBI" id="CHEBI:30616"/>
        <dbReference type="ChEBI" id="CHEBI:57823"/>
        <dbReference type="ChEBI" id="CHEBI:57919"/>
        <dbReference type="ChEBI" id="CHEBI:456216"/>
        <dbReference type="EC" id="2.7.1.148"/>
    </reaction>
</comment>
<dbReference type="Gene3D" id="3.30.230.10">
    <property type="match status" value="1"/>
</dbReference>
<keyword evidence="4 10" id="KW-0808">Transferase</keyword>
<dbReference type="Gene3D" id="3.30.70.890">
    <property type="entry name" value="GHMP kinase, C-terminal domain"/>
    <property type="match status" value="1"/>
</dbReference>
<dbReference type="NCBIfam" id="NF011202">
    <property type="entry name" value="PRK14608.1"/>
    <property type="match status" value="1"/>
</dbReference>
<evidence type="ECO:0000256" key="6">
    <source>
        <dbReference type="ARBA" id="ARBA00022777"/>
    </source>
</evidence>
<reference evidence="13 14" key="1">
    <citation type="submission" date="2018-09" db="EMBL/GenBank/DDBJ databases">
        <title>Marinorhizobium profundi gen. nov., sp. nov., isolated from a deep-sea sediment sample from the New Britain Trench and proposal of Marinorhizobiaceae fam. nov. in the order Rhizobiales of the class Alphaproteobacteria.</title>
        <authorList>
            <person name="Cao J."/>
        </authorList>
    </citation>
    <scope>NUCLEOTIDE SEQUENCE [LARGE SCALE GENOMIC DNA]</scope>
    <source>
        <strain evidence="13 14">WS11</strain>
    </source>
</reference>
<dbReference type="EMBL" id="CP032509">
    <property type="protein sequence ID" value="AZN73909.1"/>
    <property type="molecule type" value="Genomic_DNA"/>
</dbReference>
<feature type="active site" evidence="10">
    <location>
        <position position="18"/>
    </location>
</feature>
<dbReference type="HAMAP" id="MF_00061">
    <property type="entry name" value="IspE"/>
    <property type="match status" value="1"/>
</dbReference>
<dbReference type="GO" id="GO:0016114">
    <property type="term" value="P:terpenoid biosynthetic process"/>
    <property type="evidence" value="ECO:0007669"/>
    <property type="project" value="UniProtKB-UniRule"/>
</dbReference>
<dbReference type="OrthoDB" id="9809438at2"/>
<evidence type="ECO:0000256" key="2">
    <source>
        <dbReference type="ARBA" id="ARBA00012052"/>
    </source>
</evidence>
<comment type="similarity">
    <text evidence="1 10">Belongs to the GHMP kinase family. IspE subfamily.</text>
</comment>
<dbReference type="InterPro" id="IPR014721">
    <property type="entry name" value="Ribsml_uS5_D2-typ_fold_subgr"/>
</dbReference>
<keyword evidence="6 10" id="KW-0418">Kinase</keyword>
<evidence type="ECO:0000259" key="12">
    <source>
        <dbReference type="Pfam" id="PF08544"/>
    </source>
</evidence>
<evidence type="ECO:0000256" key="5">
    <source>
        <dbReference type="ARBA" id="ARBA00022741"/>
    </source>
</evidence>
<dbReference type="RefSeq" id="WP_126013495.1">
    <property type="nucleotide sequence ID" value="NZ_CP032509.1"/>
</dbReference>
<keyword evidence="5 10" id="KW-0547">Nucleotide-binding</keyword>
<organism evidence="13 14">
    <name type="scientific">Georhizobium profundi</name>
    <dbReference type="NCBI Taxonomy" id="2341112"/>
    <lineage>
        <taxon>Bacteria</taxon>
        <taxon>Pseudomonadati</taxon>
        <taxon>Pseudomonadota</taxon>
        <taxon>Alphaproteobacteria</taxon>
        <taxon>Hyphomicrobiales</taxon>
        <taxon>Rhizobiaceae</taxon>
        <taxon>Georhizobium</taxon>
    </lineage>
</organism>
<dbReference type="InterPro" id="IPR006204">
    <property type="entry name" value="GHMP_kinase_N_dom"/>
</dbReference>
<dbReference type="InterPro" id="IPR013750">
    <property type="entry name" value="GHMP_kinase_C_dom"/>
</dbReference>
<dbReference type="InterPro" id="IPR036554">
    <property type="entry name" value="GHMP_kinase_C_sf"/>
</dbReference>
<name>A0A3Q8XSG2_9HYPH</name>
<keyword evidence="8 10" id="KW-0414">Isoprene biosynthesis</keyword>